<keyword evidence="1" id="KW-0614">Plasmid</keyword>
<evidence type="ECO:0008006" key="3">
    <source>
        <dbReference type="Google" id="ProtNLM"/>
    </source>
</evidence>
<evidence type="ECO:0000313" key="2">
    <source>
        <dbReference type="Proteomes" id="UP000199754"/>
    </source>
</evidence>
<gene>
    <name evidence="1" type="ORF">SULPSESMR1_03771</name>
</gene>
<protein>
    <recommendedName>
        <fullName evidence="3">Tetratricopeptide repeat protein</fullName>
    </recommendedName>
</protein>
<proteinExistence type="predicted"/>
<dbReference type="Proteomes" id="UP000199754">
    <property type="component" value="Plasmid pSMR1-5"/>
</dbReference>
<dbReference type="RefSeq" id="WP_157729118.1">
    <property type="nucleotide sequence ID" value="NZ_CP022420.1"/>
</dbReference>
<dbReference type="OrthoDB" id="7437075at2"/>
<keyword evidence="2" id="KW-1185">Reference proteome</keyword>
<dbReference type="EMBL" id="CP022420">
    <property type="protein sequence ID" value="ASM75569.1"/>
    <property type="molecule type" value="Genomic_DNA"/>
</dbReference>
<reference evidence="1 2" key="1">
    <citation type="submission" date="2017-07" db="EMBL/GenBank/DDBJ databases">
        <title>Genome Sequence of Sulfitobacter pseudonitzschiae Strain SMR1 Isolated from a culture of the Diatom Skeletonema marinoi.</title>
        <authorList>
            <person name="Topel M."/>
            <person name="Pinder M.I.M."/>
            <person name="Johansson O.N."/>
            <person name="Kourtchenko O."/>
            <person name="Godhe A."/>
            <person name="Clarke A.K."/>
        </authorList>
    </citation>
    <scope>NUCLEOTIDE SEQUENCE [LARGE SCALE GENOMIC DNA]</scope>
    <source>
        <strain evidence="1 2">SMR1</strain>
        <plasmid evidence="1 2">pSMR1-5</plasmid>
    </source>
</reference>
<accession>A0A221K9A6</accession>
<sequence length="1087" mass="122439">MNNFPRPSEIMRHNRPYLFSDSKTEGVYILAKSELSHHLESLTQRNQHQDFEIFARKLCEREICPNLRPQTGPEGGGDGKVDTETYSVAREISDRWFQGLPGSGAERWGFAFSAKEKWAPKVRSDVQGIVDTGRSYDRIIFVTSRAARSKDRLRVEDELVKKFNVPVTIHDRSWIIDRVFEHDHKDLAYEYLKAGQYDESKMVVGPRDFERRKTLDALEERIAKGGQNGGEITQRVVDALEAAQLSRMLERPRIETVGRFDRAIKLAKKHGTRRQKMQAIYEGAWTDLWWFDEIDAINESYEEIEALAFEENHADDISKLSNLYTVLTARVMQGWEGAEELEIEARGERLRVKVQEISADASRPNNALYGKALGHLLELSSASVKTDVESLDAVWNGLSDVIDQAHGLGEFPAEMIDQVIDALQPFAPASDAFDALVLKLAEFMGERAKEGKAGKILFRRGEQRLEAEEPIEAIRWLGKASIYFMKEEYAEEQFETLYCLSVAYRGAGLLWAARATSLSALVRMVILSDGTDGPRPELVPSASLLAMISIQLGRFVDALNVILWLNSLHEVLPLSDEGREGLRNKLLEFDRLLMCQIVNLEADDLRALSTVPDMLEKLRLFSARMALILLLGHAESLEQDGSIPEEGSIDELKELAELAAVQPAARDLPKRLLMYQNREFEASVILLGVKVKFTADASVFGHLLCEAHIGALEGFLATSIETGMLAHASELSVSVEICEDLGEPDIIFDPGSMMLTVKWPVELDVRDVAHHQTLCDHLIDFCARVIDAIAVVNPDKDNGFMSQLVDEFVIQRSISFSNACIGNHRLFGTHASTIAGLQFLSEREYQLKSDAPTVIRGAFLDERRGEDEGFTDPEKIVQSHRGYVVESIINLHLWDRAGWNGIMFAGYGPAYPPMLALIFRDEQTACSIFSGWRDKFGSRDKEDAIRIALLRGVDAQHPSHYRASISKNFDPKKDGLDPSKKFMQASRMLTMTPPNSNNLDTFLSDFEEKQCFILAPAVLGPEGEPQFFTDLSILKRMLYVREAWEVGVHDQDGMALRSDDNILVPDGIENPPCFELMELKKRLREAR</sequence>
<name>A0A221K9A6_9RHOB</name>
<dbReference type="KEGG" id="spse:SULPSESMR1_03771"/>
<organism evidence="1 2">
    <name type="scientific">Pseudosulfitobacter pseudonitzschiae</name>
    <dbReference type="NCBI Taxonomy" id="1402135"/>
    <lineage>
        <taxon>Bacteria</taxon>
        <taxon>Pseudomonadati</taxon>
        <taxon>Pseudomonadota</taxon>
        <taxon>Alphaproteobacteria</taxon>
        <taxon>Rhodobacterales</taxon>
        <taxon>Roseobacteraceae</taxon>
        <taxon>Pseudosulfitobacter</taxon>
    </lineage>
</organism>
<evidence type="ECO:0000313" key="1">
    <source>
        <dbReference type="EMBL" id="ASM75569.1"/>
    </source>
</evidence>
<dbReference type="AlphaFoldDB" id="A0A221K9A6"/>
<geneLocation type="plasmid" evidence="1 2">
    <name>pSMR1-5</name>
</geneLocation>